<keyword evidence="1" id="KW-0472">Membrane</keyword>
<dbReference type="OrthoDB" id="5877978at2"/>
<dbReference type="Proteomes" id="UP000037515">
    <property type="component" value="Unassembled WGS sequence"/>
</dbReference>
<feature type="transmembrane region" description="Helical" evidence="1">
    <location>
        <begin position="62"/>
        <end position="81"/>
    </location>
</feature>
<proteinExistence type="predicted"/>
<dbReference type="STRING" id="693.AKJ17_18360"/>
<keyword evidence="3" id="KW-1185">Reference proteome</keyword>
<organism evidence="2 3">
    <name type="scientific">Vibrio nereis</name>
    <dbReference type="NCBI Taxonomy" id="693"/>
    <lineage>
        <taxon>Bacteria</taxon>
        <taxon>Pseudomonadati</taxon>
        <taxon>Pseudomonadota</taxon>
        <taxon>Gammaproteobacteria</taxon>
        <taxon>Vibrionales</taxon>
        <taxon>Vibrionaceae</taxon>
        <taxon>Vibrio</taxon>
    </lineage>
</organism>
<reference evidence="3" key="1">
    <citation type="submission" date="2015-08" db="EMBL/GenBank/DDBJ databases">
        <title>Vibrio galatheae sp. nov., a novel member of the Vibrionaceae family isolated from the Solomon Islands.</title>
        <authorList>
            <person name="Giubergia S."/>
            <person name="Machado H."/>
            <person name="Mateiu R.V."/>
            <person name="Gram L."/>
        </authorList>
    </citation>
    <scope>NUCLEOTIDE SEQUENCE [LARGE SCALE GENOMIC DNA]</scope>
    <source>
        <strain evidence="3">DSM 19584</strain>
    </source>
</reference>
<keyword evidence="1" id="KW-0812">Transmembrane</keyword>
<accession>A0A0M0HJ79</accession>
<comment type="caution">
    <text evidence="2">The sequence shown here is derived from an EMBL/GenBank/DDBJ whole genome shotgun (WGS) entry which is preliminary data.</text>
</comment>
<dbReference type="PATRIC" id="fig|693.5.peg.3733"/>
<protein>
    <submittedName>
        <fullName evidence="2">Uncharacterized protein</fullName>
    </submittedName>
</protein>
<dbReference type="EMBL" id="LHPJ01000034">
    <property type="protein sequence ID" value="KOO01843.1"/>
    <property type="molecule type" value="Genomic_DNA"/>
</dbReference>
<dbReference type="AlphaFoldDB" id="A0A0M0HJ79"/>
<gene>
    <name evidence="2" type="ORF">AKJ17_18360</name>
</gene>
<name>A0A0M0HJ79_VIBNE</name>
<evidence type="ECO:0000256" key="1">
    <source>
        <dbReference type="SAM" id="Phobius"/>
    </source>
</evidence>
<feature type="transmembrane region" description="Helical" evidence="1">
    <location>
        <begin position="20"/>
        <end position="42"/>
    </location>
</feature>
<dbReference type="RefSeq" id="WP_053397241.1">
    <property type="nucleotide sequence ID" value="NZ_LHPJ01000034.1"/>
</dbReference>
<evidence type="ECO:0000313" key="2">
    <source>
        <dbReference type="EMBL" id="KOO01843.1"/>
    </source>
</evidence>
<sequence>MTESQNKWFKNWANKRQKGAVYYIVTQTLIISGGLFLGKFAGFALFTNQNRWGEFLTELPTTVMFLLAIGIPFNVISWFLGEWRYRKLSDKQNIT</sequence>
<keyword evidence="1" id="KW-1133">Transmembrane helix</keyword>
<evidence type="ECO:0000313" key="3">
    <source>
        <dbReference type="Proteomes" id="UP000037515"/>
    </source>
</evidence>